<dbReference type="InterPro" id="IPR011006">
    <property type="entry name" value="CheY-like_superfamily"/>
</dbReference>
<accession>A0A2G6E338</accession>
<dbReference type="InterPro" id="IPR005467">
    <property type="entry name" value="His_kinase_dom"/>
</dbReference>
<dbReference type="SUPFAM" id="SSF52172">
    <property type="entry name" value="CheY-like"/>
    <property type="match status" value="2"/>
</dbReference>
<dbReference type="CDD" id="cd00082">
    <property type="entry name" value="HisKA"/>
    <property type="match status" value="1"/>
</dbReference>
<dbReference type="CDD" id="cd17546">
    <property type="entry name" value="REC_hyHK_CKI1_RcsC-like"/>
    <property type="match status" value="1"/>
</dbReference>
<evidence type="ECO:0000256" key="5">
    <source>
        <dbReference type="ARBA" id="ARBA00022777"/>
    </source>
</evidence>
<keyword evidence="6" id="KW-0902">Two-component regulatory system</keyword>
<dbReference type="Pfam" id="PF02518">
    <property type="entry name" value="HATPase_c"/>
    <property type="match status" value="1"/>
</dbReference>
<dbReference type="FunFam" id="3.30.565.10:FF:000010">
    <property type="entry name" value="Sensor histidine kinase RcsC"/>
    <property type="match status" value="1"/>
</dbReference>
<evidence type="ECO:0000313" key="12">
    <source>
        <dbReference type="Proteomes" id="UP000229740"/>
    </source>
</evidence>
<dbReference type="InterPro" id="IPR001789">
    <property type="entry name" value="Sig_transdc_resp-reg_receiver"/>
</dbReference>
<evidence type="ECO:0000256" key="8">
    <source>
        <dbReference type="SAM" id="Coils"/>
    </source>
</evidence>
<sequence>MESQILMIGHTRDELQRLSKILSSQGCKVHTSSGGQRAIMSARTHAVDLILLDIAMPGRGGYKLCSRLKANVHTKNIPVIFLSVFNDISNIVRAFDVGGVDYITRPFQDEEVVARVKTHLGLAAAQKRLQAKNVRLQQKNLKHKRSKKALQHAKERAEEANQSKSVFLSNISHELRSPLTTILGFTQVMDRSASLPPEHRENISVIKRSGEHLLALINQVLDLSKIEAGRMVLTEDTVDLYGLLRDVRDMFTLNAETKGLQLLLEQEKALPSFIHADEMKLRQILINLLHNAVKFTSQGSVQLHVSCSGDGEQMSEDRIPELDYCELTFTVKDTGPGISAEDMKRLFDVFEQTESGRQIREGSGLGLSISRKFAQMMGGDIEIVSEVGKGTYFMFHIRVQRCTDTATTRHCSRRKRFLAAGQRDRSGNCFRLLVADDEKMIRQVLVKMLAPLGCDIREAENGQQAIEIWKTWHPHLIWMDMRMPIMNGYDATKQIKQLERNTASDPAAGHTGFPAKIIALTASSFEEERAEILANGCDDYLRKPFKRSDLFDLLHKHLDMKYEEGNVVSSDISSAHDLQHRAHSSVLTPEALALLPSDLTAALRQGVKEANITALLDLVQRIRPHHENVADILTQLLKDFDYETLSQWLNI</sequence>
<dbReference type="EC" id="2.7.13.3" evidence="2"/>
<dbReference type="SUPFAM" id="SSF47384">
    <property type="entry name" value="Homodimeric domain of signal transducing histidine kinase"/>
    <property type="match status" value="1"/>
</dbReference>
<dbReference type="PANTHER" id="PTHR45339:SF1">
    <property type="entry name" value="HYBRID SIGNAL TRANSDUCTION HISTIDINE KINASE J"/>
    <property type="match status" value="1"/>
</dbReference>
<dbReference type="CDD" id="cd16922">
    <property type="entry name" value="HATPase_EvgS-ArcB-TorS-like"/>
    <property type="match status" value="1"/>
</dbReference>
<dbReference type="InterPro" id="IPR036890">
    <property type="entry name" value="HATPase_C_sf"/>
</dbReference>
<dbReference type="InterPro" id="IPR003661">
    <property type="entry name" value="HisK_dim/P_dom"/>
</dbReference>
<dbReference type="SMART" id="SM00388">
    <property type="entry name" value="HisKA"/>
    <property type="match status" value="1"/>
</dbReference>
<keyword evidence="3 7" id="KW-0597">Phosphoprotein</keyword>
<dbReference type="GO" id="GO:0000155">
    <property type="term" value="F:phosphorelay sensor kinase activity"/>
    <property type="evidence" value="ECO:0007669"/>
    <property type="project" value="InterPro"/>
</dbReference>
<evidence type="ECO:0000313" key="11">
    <source>
        <dbReference type="EMBL" id="PID56171.1"/>
    </source>
</evidence>
<evidence type="ECO:0000256" key="4">
    <source>
        <dbReference type="ARBA" id="ARBA00022679"/>
    </source>
</evidence>
<keyword evidence="4" id="KW-0808">Transferase</keyword>
<dbReference type="Proteomes" id="UP000229740">
    <property type="component" value="Unassembled WGS sequence"/>
</dbReference>
<feature type="coiled-coil region" evidence="8">
    <location>
        <begin position="122"/>
        <end position="163"/>
    </location>
</feature>
<dbReference type="EMBL" id="PDPS01000037">
    <property type="protein sequence ID" value="PID56171.1"/>
    <property type="molecule type" value="Genomic_DNA"/>
</dbReference>
<reference evidence="11 12" key="1">
    <citation type="submission" date="2017-10" db="EMBL/GenBank/DDBJ databases">
        <title>Novel microbial diversity and functional potential in the marine mammal oral microbiome.</title>
        <authorList>
            <person name="Dudek N.K."/>
            <person name="Sun C.L."/>
            <person name="Burstein D."/>
            <person name="Kantor R.S."/>
            <person name="Aliaga Goltsman D.S."/>
            <person name="Bik E.M."/>
            <person name="Thomas B.C."/>
            <person name="Banfield J.F."/>
            <person name="Relman D.A."/>
        </authorList>
    </citation>
    <scope>NUCLEOTIDE SEQUENCE [LARGE SCALE GENOMIC DNA]</scope>
    <source>
        <strain evidence="11">DOLZORAL124_49_17</strain>
    </source>
</reference>
<comment type="caution">
    <text evidence="11">The sequence shown here is derived from an EMBL/GenBank/DDBJ whole genome shotgun (WGS) entry which is preliminary data.</text>
</comment>
<dbReference type="SMART" id="SM00448">
    <property type="entry name" value="REC"/>
    <property type="match status" value="2"/>
</dbReference>
<dbReference type="Gene3D" id="3.40.50.2300">
    <property type="match status" value="2"/>
</dbReference>
<dbReference type="PANTHER" id="PTHR45339">
    <property type="entry name" value="HYBRID SIGNAL TRANSDUCTION HISTIDINE KINASE J"/>
    <property type="match status" value="1"/>
</dbReference>
<dbReference type="PROSITE" id="PS50109">
    <property type="entry name" value="HIS_KIN"/>
    <property type="match status" value="1"/>
</dbReference>
<dbReference type="PROSITE" id="PS50110">
    <property type="entry name" value="RESPONSE_REGULATORY"/>
    <property type="match status" value="2"/>
</dbReference>
<protein>
    <recommendedName>
        <fullName evidence="2">histidine kinase</fullName>
        <ecNumber evidence="2">2.7.13.3</ecNumber>
    </recommendedName>
</protein>
<organism evidence="11 12">
    <name type="scientific">candidate division KSB3 bacterium</name>
    <dbReference type="NCBI Taxonomy" id="2044937"/>
    <lineage>
        <taxon>Bacteria</taxon>
        <taxon>candidate division KSB3</taxon>
    </lineage>
</organism>
<evidence type="ECO:0000259" key="10">
    <source>
        <dbReference type="PROSITE" id="PS50110"/>
    </source>
</evidence>
<feature type="domain" description="Response regulatory" evidence="10">
    <location>
        <begin position="431"/>
        <end position="558"/>
    </location>
</feature>
<evidence type="ECO:0000256" key="6">
    <source>
        <dbReference type="ARBA" id="ARBA00023012"/>
    </source>
</evidence>
<feature type="domain" description="Response regulatory" evidence="10">
    <location>
        <begin position="4"/>
        <end position="120"/>
    </location>
</feature>
<feature type="modified residue" description="4-aspartylphosphate" evidence="7">
    <location>
        <position position="480"/>
    </location>
</feature>
<name>A0A2G6E338_9BACT</name>
<evidence type="ECO:0000256" key="1">
    <source>
        <dbReference type="ARBA" id="ARBA00000085"/>
    </source>
</evidence>
<dbReference type="InterPro" id="IPR004358">
    <property type="entry name" value="Sig_transdc_His_kin-like_C"/>
</dbReference>
<evidence type="ECO:0000256" key="3">
    <source>
        <dbReference type="ARBA" id="ARBA00022553"/>
    </source>
</evidence>
<comment type="catalytic activity">
    <reaction evidence="1">
        <text>ATP + protein L-histidine = ADP + protein N-phospho-L-histidine.</text>
        <dbReference type="EC" id="2.7.13.3"/>
    </reaction>
</comment>
<gene>
    <name evidence="11" type="ORF">CSB45_12380</name>
</gene>
<feature type="domain" description="Histidine kinase" evidence="9">
    <location>
        <begin position="170"/>
        <end position="401"/>
    </location>
</feature>
<keyword evidence="5 11" id="KW-0418">Kinase</keyword>
<evidence type="ECO:0000259" key="9">
    <source>
        <dbReference type="PROSITE" id="PS50109"/>
    </source>
</evidence>
<feature type="modified residue" description="4-aspartylphosphate" evidence="7">
    <location>
        <position position="53"/>
    </location>
</feature>
<keyword evidence="8" id="KW-0175">Coiled coil</keyword>
<dbReference type="Pfam" id="PF00072">
    <property type="entry name" value="Response_reg"/>
    <property type="match status" value="2"/>
</dbReference>
<proteinExistence type="predicted"/>
<dbReference type="Gene3D" id="3.30.565.10">
    <property type="entry name" value="Histidine kinase-like ATPase, C-terminal domain"/>
    <property type="match status" value="1"/>
</dbReference>
<dbReference type="PRINTS" id="PR00344">
    <property type="entry name" value="BCTRLSENSOR"/>
</dbReference>
<dbReference type="FunFam" id="1.10.287.130:FF:000001">
    <property type="entry name" value="Two-component sensor histidine kinase"/>
    <property type="match status" value="1"/>
</dbReference>
<dbReference type="SUPFAM" id="SSF55874">
    <property type="entry name" value="ATPase domain of HSP90 chaperone/DNA topoisomerase II/histidine kinase"/>
    <property type="match status" value="1"/>
</dbReference>
<evidence type="ECO:0000256" key="7">
    <source>
        <dbReference type="PROSITE-ProRule" id="PRU00169"/>
    </source>
</evidence>
<dbReference type="InterPro" id="IPR003594">
    <property type="entry name" value="HATPase_dom"/>
</dbReference>
<evidence type="ECO:0000256" key="2">
    <source>
        <dbReference type="ARBA" id="ARBA00012438"/>
    </source>
</evidence>
<dbReference type="InterPro" id="IPR036097">
    <property type="entry name" value="HisK_dim/P_sf"/>
</dbReference>
<dbReference type="Gene3D" id="1.10.287.130">
    <property type="match status" value="1"/>
</dbReference>
<dbReference type="SMART" id="SM00387">
    <property type="entry name" value="HATPase_c"/>
    <property type="match status" value="1"/>
</dbReference>
<dbReference type="AlphaFoldDB" id="A0A2G6E338"/>
<dbReference type="Pfam" id="PF00512">
    <property type="entry name" value="HisKA"/>
    <property type="match status" value="1"/>
</dbReference>